<dbReference type="KEGG" id="snan:I6N98_04830"/>
<keyword evidence="5" id="KW-1185">Reference proteome</keyword>
<dbReference type="PANTHER" id="PTHR30328:SF54">
    <property type="entry name" value="HTH-TYPE TRANSCRIPTIONAL REPRESSOR SCO4008"/>
    <property type="match status" value="1"/>
</dbReference>
<organism evidence="4 5">
    <name type="scientific">Spongiibacter nanhainus</name>
    <dbReference type="NCBI Taxonomy" id="2794344"/>
    <lineage>
        <taxon>Bacteria</taxon>
        <taxon>Pseudomonadati</taxon>
        <taxon>Pseudomonadota</taxon>
        <taxon>Gammaproteobacteria</taxon>
        <taxon>Cellvibrionales</taxon>
        <taxon>Spongiibacteraceae</taxon>
        <taxon>Spongiibacter</taxon>
    </lineage>
</organism>
<evidence type="ECO:0000256" key="1">
    <source>
        <dbReference type="ARBA" id="ARBA00023125"/>
    </source>
</evidence>
<dbReference type="PRINTS" id="PR00455">
    <property type="entry name" value="HTHTETR"/>
</dbReference>
<dbReference type="Proteomes" id="UP000596063">
    <property type="component" value="Chromosome"/>
</dbReference>
<accession>A0A7T4R2D2</accession>
<dbReference type="Pfam" id="PF00440">
    <property type="entry name" value="TetR_N"/>
    <property type="match status" value="1"/>
</dbReference>
<proteinExistence type="predicted"/>
<evidence type="ECO:0000313" key="4">
    <source>
        <dbReference type="EMBL" id="QQD19183.1"/>
    </source>
</evidence>
<name>A0A7T4R2D2_9GAMM</name>
<dbReference type="Gene3D" id="1.10.357.10">
    <property type="entry name" value="Tetracycline Repressor, domain 2"/>
    <property type="match status" value="1"/>
</dbReference>
<dbReference type="InterPro" id="IPR009057">
    <property type="entry name" value="Homeodomain-like_sf"/>
</dbReference>
<dbReference type="PANTHER" id="PTHR30328">
    <property type="entry name" value="TRANSCRIPTIONAL REPRESSOR"/>
    <property type="match status" value="1"/>
</dbReference>
<gene>
    <name evidence="4" type="ORF">I6N98_04830</name>
</gene>
<dbReference type="InterPro" id="IPR036271">
    <property type="entry name" value="Tet_transcr_reg_TetR-rel_C_sf"/>
</dbReference>
<dbReference type="EMBL" id="CP066167">
    <property type="protein sequence ID" value="QQD19183.1"/>
    <property type="molecule type" value="Genomic_DNA"/>
</dbReference>
<feature type="domain" description="HTH tetR-type" evidence="3">
    <location>
        <begin position="10"/>
        <end position="70"/>
    </location>
</feature>
<keyword evidence="1 2" id="KW-0238">DNA-binding</keyword>
<dbReference type="PROSITE" id="PS50977">
    <property type="entry name" value="HTH_TETR_2"/>
    <property type="match status" value="1"/>
</dbReference>
<dbReference type="SUPFAM" id="SSF48498">
    <property type="entry name" value="Tetracyclin repressor-like, C-terminal domain"/>
    <property type="match status" value="1"/>
</dbReference>
<dbReference type="AlphaFoldDB" id="A0A7T4R2D2"/>
<reference evidence="4 5" key="1">
    <citation type="submission" date="2020-12" db="EMBL/GenBank/DDBJ databases">
        <authorList>
            <person name="Shan Y."/>
        </authorList>
    </citation>
    <scope>NUCLEOTIDE SEQUENCE [LARGE SCALE GENOMIC DNA]</scope>
    <source>
        <strain evidence="5">csc3.9</strain>
    </source>
</reference>
<feature type="DNA-binding region" description="H-T-H motif" evidence="2">
    <location>
        <begin position="33"/>
        <end position="52"/>
    </location>
</feature>
<evidence type="ECO:0000259" key="3">
    <source>
        <dbReference type="PROSITE" id="PS50977"/>
    </source>
</evidence>
<dbReference type="InterPro" id="IPR001647">
    <property type="entry name" value="HTH_TetR"/>
</dbReference>
<dbReference type="GO" id="GO:0003677">
    <property type="term" value="F:DNA binding"/>
    <property type="evidence" value="ECO:0007669"/>
    <property type="project" value="UniProtKB-UniRule"/>
</dbReference>
<evidence type="ECO:0000256" key="2">
    <source>
        <dbReference type="PROSITE-ProRule" id="PRU00335"/>
    </source>
</evidence>
<dbReference type="InterPro" id="IPR050109">
    <property type="entry name" value="HTH-type_TetR-like_transc_reg"/>
</dbReference>
<dbReference type="RefSeq" id="WP_198570668.1">
    <property type="nucleotide sequence ID" value="NZ_CP066167.1"/>
</dbReference>
<sequence length="216" mass="24546">MDKVPGLKTNKRREKVLAAAASLFGQQGFDGTSFSMVAKKSGEQKTFVQYHFENKEVLWKAAVSYVWLQRNTALPRYVEDMSLQRRDPEDRETMIRDLCRTILQFTFEHPEWVKIMFQESSTPGPRLDWLIQEFIGTDFIEGKAMIELGQHHGLLPEVNAMDLLHILSGALIYLVNVAPITERVLGIDPSSLAYREQHVDSLVQILSKASPSPASQ</sequence>
<evidence type="ECO:0000313" key="5">
    <source>
        <dbReference type="Proteomes" id="UP000596063"/>
    </source>
</evidence>
<dbReference type="SUPFAM" id="SSF46689">
    <property type="entry name" value="Homeodomain-like"/>
    <property type="match status" value="1"/>
</dbReference>
<protein>
    <submittedName>
        <fullName evidence="4">TetR/AcrR family transcriptional regulator</fullName>
    </submittedName>
</protein>